<name>A4FZF2_METM5</name>
<dbReference type="Proteomes" id="UP000000253">
    <property type="component" value="Chromosome"/>
</dbReference>
<protein>
    <recommendedName>
        <fullName evidence="3">HEPN domain-containing protein</fullName>
    </recommendedName>
</protein>
<dbReference type="OrthoDB" id="66077at2157"/>
<proteinExistence type="predicted"/>
<organism evidence="1 2">
    <name type="scientific">Methanococcus maripaludis (strain C5 / ATCC BAA-1333)</name>
    <dbReference type="NCBI Taxonomy" id="402880"/>
    <lineage>
        <taxon>Archaea</taxon>
        <taxon>Methanobacteriati</taxon>
        <taxon>Methanobacteriota</taxon>
        <taxon>Methanomada group</taxon>
        <taxon>Methanococci</taxon>
        <taxon>Methanococcales</taxon>
        <taxon>Methanococcaceae</taxon>
        <taxon>Methanococcus</taxon>
    </lineage>
</organism>
<dbReference type="EMBL" id="CP000609">
    <property type="protein sequence ID" value="ABO35586.1"/>
    <property type="molecule type" value="Genomic_DNA"/>
</dbReference>
<dbReference type="HOGENOM" id="CLU_114816_0_0_2"/>
<dbReference type="STRING" id="402880.MmarC5_1288"/>
<dbReference type="RefSeq" id="WP_011869037.1">
    <property type="nucleotide sequence ID" value="NC_009135.1"/>
</dbReference>
<evidence type="ECO:0008006" key="3">
    <source>
        <dbReference type="Google" id="ProtNLM"/>
    </source>
</evidence>
<dbReference type="GeneID" id="4929233"/>
<evidence type="ECO:0000313" key="2">
    <source>
        <dbReference type="Proteomes" id="UP000000253"/>
    </source>
</evidence>
<reference evidence="1 2" key="1">
    <citation type="submission" date="2007-03" db="EMBL/GenBank/DDBJ databases">
        <title>Complete sequence of chromosome of Methanococcus maripaludis C5.</title>
        <authorList>
            <consortium name="US DOE Joint Genome Institute"/>
            <person name="Copeland A."/>
            <person name="Lucas S."/>
            <person name="Lapidus A."/>
            <person name="Barry K."/>
            <person name="Glavina del Rio T."/>
            <person name="Dalin E."/>
            <person name="Tice H."/>
            <person name="Pitluck S."/>
            <person name="Chertkov O."/>
            <person name="Brettin T."/>
            <person name="Bruce D."/>
            <person name="Han C."/>
            <person name="Detter J.C."/>
            <person name="Schmutz J."/>
            <person name="Larimer F."/>
            <person name="Land M."/>
            <person name="Hauser L."/>
            <person name="Kyrpides N."/>
            <person name="Mikhailova N."/>
            <person name="Sieprawska-Lupa M."/>
            <person name="Whitman W.B."/>
            <person name="Richardson P."/>
        </authorList>
    </citation>
    <scope>NUCLEOTIDE SEQUENCE [LARGE SCALE GENOMIC DNA]</scope>
    <source>
        <strain evidence="2">C5 / ATCC BAA-1333</strain>
    </source>
</reference>
<sequence>MFKSVKMDIGEFKEVADALYKSCNSEFREGICRTAIGRYYYYTFLNIRELIKSEDSLNASGLKGSYAHSNVKTYLKSFSEEIGNKKFGKVVNYMIDLHDLRKEADYELKTVPIDSLIEAKKLTENIQYELNTLKYCNNSGFKDILNYLKAQDKLNDIKLKENVRYCKKDSQKKCPCTETEVSST</sequence>
<gene>
    <name evidence="1" type="ordered locus">MmarC5_1288</name>
</gene>
<accession>A4FZF2</accession>
<dbReference type="KEGG" id="mmq:MmarC5_1288"/>
<dbReference type="AlphaFoldDB" id="A4FZF2"/>
<dbReference type="Gene3D" id="1.20.120.330">
    <property type="entry name" value="Nucleotidyltransferases domain 2"/>
    <property type="match status" value="1"/>
</dbReference>
<evidence type="ECO:0000313" key="1">
    <source>
        <dbReference type="EMBL" id="ABO35586.1"/>
    </source>
</evidence>
<dbReference type="eggNOG" id="arCOG06576">
    <property type="taxonomic scope" value="Archaea"/>
</dbReference>